<evidence type="ECO:0000256" key="7">
    <source>
        <dbReference type="ARBA" id="ARBA00022723"/>
    </source>
</evidence>
<dbReference type="EMBL" id="CAJFCJ010000002">
    <property type="protein sequence ID" value="CAD5112092.1"/>
    <property type="molecule type" value="Genomic_DNA"/>
</dbReference>
<evidence type="ECO:0000256" key="1">
    <source>
        <dbReference type="ARBA" id="ARBA00001946"/>
    </source>
</evidence>
<dbReference type="PANTHER" id="PTHR21404:SF3">
    <property type="entry name" value="SMALL RNA 2'-O-METHYLTRANSFERASE"/>
    <property type="match status" value="1"/>
</dbReference>
<keyword evidence="7" id="KW-0479">Metal-binding</keyword>
<dbReference type="Proteomes" id="UP000549394">
    <property type="component" value="Unassembled WGS sequence"/>
</dbReference>
<comment type="caution">
    <text evidence="13">The sequence shown here is derived from an EMBL/GenBank/DDBJ whole genome shotgun (WGS) entry which is preliminary data.</text>
</comment>
<evidence type="ECO:0000256" key="6">
    <source>
        <dbReference type="ARBA" id="ARBA00022691"/>
    </source>
</evidence>
<evidence type="ECO:0000256" key="3">
    <source>
        <dbReference type="ARBA" id="ARBA00021330"/>
    </source>
</evidence>
<dbReference type="GO" id="GO:0005634">
    <property type="term" value="C:nucleus"/>
    <property type="evidence" value="ECO:0007669"/>
    <property type="project" value="TreeGrafter"/>
</dbReference>
<dbReference type="GO" id="GO:0090486">
    <property type="term" value="F:small RNA 2'-O-methyltransferase activity"/>
    <property type="evidence" value="ECO:0007669"/>
    <property type="project" value="UniProtKB-EC"/>
</dbReference>
<comment type="catalytic activity">
    <reaction evidence="12">
        <text>small RNA 3'-end nucleotide + S-adenosyl-L-methionine = small RNA 3'-end 2'-O-methylnucleotide + S-adenosyl-L-homocysteine + H(+)</text>
        <dbReference type="Rhea" id="RHEA:37887"/>
        <dbReference type="Rhea" id="RHEA-COMP:10415"/>
        <dbReference type="Rhea" id="RHEA-COMP:10416"/>
        <dbReference type="ChEBI" id="CHEBI:15378"/>
        <dbReference type="ChEBI" id="CHEBI:57856"/>
        <dbReference type="ChEBI" id="CHEBI:59789"/>
        <dbReference type="ChEBI" id="CHEBI:74896"/>
        <dbReference type="ChEBI" id="CHEBI:74898"/>
        <dbReference type="EC" id="2.1.1.386"/>
    </reaction>
</comment>
<dbReference type="InterPro" id="IPR029063">
    <property type="entry name" value="SAM-dependent_MTases_sf"/>
</dbReference>
<dbReference type="AlphaFoldDB" id="A0A7I8V932"/>
<keyword evidence="10" id="KW-0943">RNA-mediated gene silencing</keyword>
<dbReference type="GO" id="GO:0030422">
    <property type="term" value="P:siRNA processing"/>
    <property type="evidence" value="ECO:0007669"/>
    <property type="project" value="TreeGrafter"/>
</dbReference>
<comment type="cofactor">
    <cofactor evidence="1">
        <name>Mg(2+)</name>
        <dbReference type="ChEBI" id="CHEBI:18420"/>
    </cofactor>
</comment>
<dbReference type="GO" id="GO:0005737">
    <property type="term" value="C:cytoplasm"/>
    <property type="evidence" value="ECO:0007669"/>
    <property type="project" value="TreeGrafter"/>
</dbReference>
<accession>A0A7I8V932</accession>
<dbReference type="OrthoDB" id="2154311at2759"/>
<keyword evidence="5" id="KW-0808">Transferase</keyword>
<keyword evidence="4" id="KW-0489">Methyltransferase</keyword>
<comment type="similarity">
    <text evidence="2">Belongs to the methyltransferase superfamily. HEN1 family.</text>
</comment>
<evidence type="ECO:0000256" key="4">
    <source>
        <dbReference type="ARBA" id="ARBA00022603"/>
    </source>
</evidence>
<name>A0A7I8V932_9ANNE</name>
<protein>
    <recommendedName>
        <fullName evidence="3">Small RNA 2'-O-methyltransferase</fullName>
        <ecNumber evidence="11">2.1.1.386</ecNumber>
    </recommendedName>
</protein>
<evidence type="ECO:0000256" key="5">
    <source>
        <dbReference type="ARBA" id="ARBA00022679"/>
    </source>
</evidence>
<dbReference type="GO" id="GO:0001510">
    <property type="term" value="P:RNA methylation"/>
    <property type="evidence" value="ECO:0007669"/>
    <property type="project" value="InterPro"/>
</dbReference>
<dbReference type="PANTHER" id="PTHR21404">
    <property type="entry name" value="HEN1"/>
    <property type="match status" value="1"/>
</dbReference>
<dbReference type="Gene3D" id="3.40.50.150">
    <property type="entry name" value="Vaccinia Virus protein VP39"/>
    <property type="match status" value="1"/>
</dbReference>
<dbReference type="GO" id="GO:0046872">
    <property type="term" value="F:metal ion binding"/>
    <property type="evidence" value="ECO:0007669"/>
    <property type="project" value="UniProtKB-KW"/>
</dbReference>
<dbReference type="SUPFAM" id="SSF53335">
    <property type="entry name" value="S-adenosyl-L-methionine-dependent methyltransferases"/>
    <property type="match status" value="1"/>
</dbReference>
<keyword evidence="14" id="KW-1185">Reference proteome</keyword>
<reference evidence="13 14" key="1">
    <citation type="submission" date="2020-08" db="EMBL/GenBank/DDBJ databases">
        <authorList>
            <person name="Hejnol A."/>
        </authorList>
    </citation>
    <scope>NUCLEOTIDE SEQUENCE [LARGE SCALE GENOMIC DNA]</scope>
</reference>
<dbReference type="EC" id="2.1.1.386" evidence="11"/>
<organism evidence="13 14">
    <name type="scientific">Dimorphilus gyrociliatus</name>
    <dbReference type="NCBI Taxonomy" id="2664684"/>
    <lineage>
        <taxon>Eukaryota</taxon>
        <taxon>Metazoa</taxon>
        <taxon>Spiralia</taxon>
        <taxon>Lophotrochozoa</taxon>
        <taxon>Annelida</taxon>
        <taxon>Polychaeta</taxon>
        <taxon>Polychaeta incertae sedis</taxon>
        <taxon>Dinophilidae</taxon>
        <taxon>Dimorphilus</taxon>
    </lineage>
</organism>
<keyword evidence="6" id="KW-0949">S-adenosyl-L-methionine</keyword>
<proteinExistence type="inferred from homology"/>
<evidence type="ECO:0000313" key="14">
    <source>
        <dbReference type="Proteomes" id="UP000549394"/>
    </source>
</evidence>
<keyword evidence="8" id="KW-0460">Magnesium</keyword>
<evidence type="ECO:0000256" key="8">
    <source>
        <dbReference type="ARBA" id="ARBA00022842"/>
    </source>
</evidence>
<evidence type="ECO:0000256" key="12">
    <source>
        <dbReference type="ARBA" id="ARBA00048418"/>
    </source>
</evidence>
<evidence type="ECO:0000256" key="9">
    <source>
        <dbReference type="ARBA" id="ARBA00022884"/>
    </source>
</evidence>
<dbReference type="GO" id="GO:0034587">
    <property type="term" value="P:piRNA processing"/>
    <property type="evidence" value="ECO:0007669"/>
    <property type="project" value="TreeGrafter"/>
</dbReference>
<dbReference type="InterPro" id="IPR026610">
    <property type="entry name" value="Hen1"/>
</dbReference>
<sequence>MLSPAKETVFDKSKKVDDETLLEGPKFSPLLFLQRYDYVAKVVLDNKIKSLVDFGCSECRFVSRLCRSYNSSLEEIYGVDIDEISLLMNKNCILPGPSSFMYDNRRENPLVAKLLKGSIEDFDKSLQNVEAVAMIEVIEHLYEETLKKFPVVVFGKIRPKFVIITTPNSDFNILFNNLSGFRHHDHKFEWTREEFKNWVSEMCETYGYDAKIDGVGTTNDEDLKKYGYCSQIAVFRRKDSFDLQIKTTFKDIKETTYEEICTTNYPIKAKISQRDKLLLEVSYYCRLLSKDIEDFSAKVEIPLSQLFMFNKIQSLCNTKEDLKRILIDENYTFIEESNSIVFFNDISDDESAEDHGYEEQDEVCSEDNKNSISTLEENWEDDEEEWGATTPEKEFIDERFEDAETSLMQDFIALEVNHSCPWKKKHSGKKFLPDVIKGGKSLHNLLKGNFKLEYNIPRTIEESVIVDGQFDDAD</sequence>
<evidence type="ECO:0000256" key="11">
    <source>
        <dbReference type="ARBA" id="ARBA00035025"/>
    </source>
</evidence>
<gene>
    <name evidence="13" type="ORF">DGYR_LOCUS1294</name>
</gene>
<keyword evidence="9" id="KW-0694">RNA-binding</keyword>
<evidence type="ECO:0000256" key="10">
    <source>
        <dbReference type="ARBA" id="ARBA00023158"/>
    </source>
</evidence>
<dbReference type="GO" id="GO:0003723">
    <property type="term" value="F:RNA binding"/>
    <property type="evidence" value="ECO:0007669"/>
    <property type="project" value="UniProtKB-KW"/>
</dbReference>
<evidence type="ECO:0000313" key="13">
    <source>
        <dbReference type="EMBL" id="CAD5112092.1"/>
    </source>
</evidence>
<evidence type="ECO:0000256" key="2">
    <source>
        <dbReference type="ARBA" id="ARBA00009026"/>
    </source>
</evidence>